<dbReference type="GeneID" id="18820290"/>
<dbReference type="AlphaFoldDB" id="F8P2S6"/>
<sequence>MLQRAWQFIGGSASDSDADINVVMRIMPKHKVKCLMFYKTLLGYWYPRVDQDFYIEFGFCAYDEPGQSWLGFRYMDLINACTFDEFCDAYKSSSILSRLDLAIGCNMFCSNNCPDLSDVLHGSPDMFKSVWYLIQMLNAEVPKEVPAVMVDYGFVNCRDEGERKALMDVYRKVLRMSKPLKLHEAAVQGKLFDYAGGLVKLKKKFKRLMKNPYPSASF</sequence>
<dbReference type="RefSeq" id="XP_007320999.1">
    <property type="nucleotide sequence ID" value="XM_007320937.1"/>
</dbReference>
<dbReference type="OrthoDB" id="4851849at2759"/>
<gene>
    <name evidence="1" type="ORF">SERLADRAFT_473313</name>
</gene>
<organism evidence="2">
    <name type="scientific">Serpula lacrymans var. lacrymans (strain S7.9)</name>
    <name type="common">Dry rot fungus</name>
    <dbReference type="NCBI Taxonomy" id="578457"/>
    <lineage>
        <taxon>Eukaryota</taxon>
        <taxon>Fungi</taxon>
        <taxon>Dikarya</taxon>
        <taxon>Basidiomycota</taxon>
        <taxon>Agaricomycotina</taxon>
        <taxon>Agaricomycetes</taxon>
        <taxon>Agaricomycetidae</taxon>
        <taxon>Boletales</taxon>
        <taxon>Coniophorineae</taxon>
        <taxon>Serpulaceae</taxon>
        <taxon>Serpula</taxon>
    </lineage>
</organism>
<proteinExistence type="predicted"/>
<dbReference type="EMBL" id="GL945437">
    <property type="protein sequence ID" value="EGO22461.1"/>
    <property type="molecule type" value="Genomic_DNA"/>
</dbReference>
<protein>
    <submittedName>
        <fullName evidence="1">Uncharacterized protein</fullName>
    </submittedName>
</protein>
<accession>F8P2S6</accession>
<name>F8P2S6_SERL9</name>
<dbReference type="KEGG" id="sla:SERLADRAFT_473313"/>
<dbReference type="HOGENOM" id="CLU_041565_2_0_1"/>
<evidence type="ECO:0000313" key="2">
    <source>
        <dbReference type="Proteomes" id="UP000008064"/>
    </source>
</evidence>
<dbReference type="Proteomes" id="UP000008064">
    <property type="component" value="Unassembled WGS sequence"/>
</dbReference>
<reference evidence="2" key="1">
    <citation type="journal article" date="2011" name="Science">
        <title>The plant cell wall-decomposing machinery underlies the functional diversity of forest fungi.</title>
        <authorList>
            <person name="Eastwood D.C."/>
            <person name="Floudas D."/>
            <person name="Binder M."/>
            <person name="Majcherczyk A."/>
            <person name="Schneider P."/>
            <person name="Aerts A."/>
            <person name="Asiegbu F.O."/>
            <person name="Baker S.E."/>
            <person name="Barry K."/>
            <person name="Bendiksby M."/>
            <person name="Blumentritt M."/>
            <person name="Coutinho P.M."/>
            <person name="Cullen D."/>
            <person name="de Vries R.P."/>
            <person name="Gathman A."/>
            <person name="Goodell B."/>
            <person name="Henrissat B."/>
            <person name="Ihrmark K."/>
            <person name="Kauserud H."/>
            <person name="Kohler A."/>
            <person name="LaButti K."/>
            <person name="Lapidus A."/>
            <person name="Lavin J.L."/>
            <person name="Lee Y.-H."/>
            <person name="Lindquist E."/>
            <person name="Lilly W."/>
            <person name="Lucas S."/>
            <person name="Morin E."/>
            <person name="Murat C."/>
            <person name="Oguiza J.A."/>
            <person name="Park J."/>
            <person name="Pisabarro A.G."/>
            <person name="Riley R."/>
            <person name="Rosling A."/>
            <person name="Salamov A."/>
            <person name="Schmidt O."/>
            <person name="Schmutz J."/>
            <person name="Skrede I."/>
            <person name="Stenlid J."/>
            <person name="Wiebenga A."/>
            <person name="Xie X."/>
            <person name="Kuees U."/>
            <person name="Hibbett D.S."/>
            <person name="Hoffmeister D."/>
            <person name="Hoegberg N."/>
            <person name="Martin F."/>
            <person name="Grigoriev I.V."/>
            <person name="Watkinson S.C."/>
        </authorList>
    </citation>
    <scope>NUCLEOTIDE SEQUENCE [LARGE SCALE GENOMIC DNA]</scope>
    <source>
        <strain evidence="2">S7.9</strain>
    </source>
</reference>
<evidence type="ECO:0000313" key="1">
    <source>
        <dbReference type="EMBL" id="EGO22461.1"/>
    </source>
</evidence>